<dbReference type="PROSITE" id="PS50885">
    <property type="entry name" value="HAMP"/>
    <property type="match status" value="1"/>
</dbReference>
<reference evidence="8 9" key="1">
    <citation type="submission" date="2018-01" db="EMBL/GenBank/DDBJ databases">
        <title>The complete genome sequence of Chromatium okenii LaCa, a purple sulfur bacterium with a turbulent life.</title>
        <authorList>
            <person name="Luedin S.M."/>
            <person name="Liechti N."/>
            <person name="Storelli N."/>
            <person name="Danza F."/>
            <person name="Wittwer M."/>
            <person name="Pothier J.F."/>
            <person name="Tonolla M.A."/>
        </authorList>
    </citation>
    <scope>NUCLEOTIDE SEQUENCE [LARGE SCALE GENOMIC DNA]</scope>
    <source>
        <strain evidence="8 9">LaCa</strain>
    </source>
</reference>
<dbReference type="SUPFAM" id="SSF58104">
    <property type="entry name" value="Methyl-accepting chemotaxis protein (MCP) signaling domain"/>
    <property type="match status" value="1"/>
</dbReference>
<dbReference type="Proteomes" id="UP000239936">
    <property type="component" value="Unassembled WGS sequence"/>
</dbReference>
<feature type="transmembrane region" description="Helical" evidence="5">
    <location>
        <begin position="269"/>
        <end position="289"/>
    </location>
</feature>
<organism evidence="8 9">
    <name type="scientific">Chromatium okenii</name>
    <dbReference type="NCBI Taxonomy" id="61644"/>
    <lineage>
        <taxon>Bacteria</taxon>
        <taxon>Pseudomonadati</taxon>
        <taxon>Pseudomonadota</taxon>
        <taxon>Gammaproteobacteria</taxon>
        <taxon>Chromatiales</taxon>
        <taxon>Chromatiaceae</taxon>
        <taxon>Chromatium</taxon>
    </lineage>
</organism>
<dbReference type="AlphaFoldDB" id="A0A2S7XSL8"/>
<accession>A0A2S7XSL8</accession>
<comment type="caution">
    <text evidence="8">The sequence shown here is derived from an EMBL/GenBank/DDBJ whole genome shotgun (WGS) entry which is preliminary data.</text>
</comment>
<keyword evidence="9" id="KW-1185">Reference proteome</keyword>
<dbReference type="PANTHER" id="PTHR32089">
    <property type="entry name" value="METHYL-ACCEPTING CHEMOTAXIS PROTEIN MCPB"/>
    <property type="match status" value="1"/>
</dbReference>
<feature type="domain" description="HAMP" evidence="7">
    <location>
        <begin position="291"/>
        <end position="343"/>
    </location>
</feature>
<protein>
    <submittedName>
        <fullName evidence="8">Methyl-accepting chemotaxis protein</fullName>
    </submittedName>
</protein>
<dbReference type="Pfam" id="PF00672">
    <property type="entry name" value="HAMP"/>
    <property type="match status" value="1"/>
</dbReference>
<dbReference type="EMBL" id="PPGH01000034">
    <property type="protein sequence ID" value="PQJ96458.1"/>
    <property type="molecule type" value="Genomic_DNA"/>
</dbReference>
<dbReference type="RefSeq" id="WP_105073218.1">
    <property type="nucleotide sequence ID" value="NZ_JAFLKP010000400.1"/>
</dbReference>
<sequence length="621" mass="67479">MTIRKSVTLAAICVTLLVAAALILVARAGNARSEARLALAVTTDRALIWNQVAERLFEQMENGIASFTDNFPLRQAVKARDINQLQPEITSLTNLIGEQGYFEQLYLFDAAQQRLCCGDATTLPDVAALLKIKSEDQKPLRRIGRNAQGEPVALLAFQLVMRHEPIGTVVFQQSLASALERFKVVSGADIYLVSGDGQLFAGTRPELFKQISPNLPPLGERVYTRVSSDTAIYATAILPVPGVDGLPLVHLISLSDETAAFIAQQRFEWIAYSGVGLLLILASFGLFWYMRRALRPLNDAVQTVSALAEGNLNVSFATTRNDEVGLLMTALQSMVERIHGIVSHLHSASGDLHHSAGGMARMAQTSKIQFDRQKTETGHVDVAINQLATSAQEVTNHTSRAVTATEDARQRIASSRQILTETTGIIELLASEIEQAAGVVLGLADHSQSVGNVLDVIRNIASQTNLLALNASIEAARAGEHGRGFAVVADEVRQLATRTHQSIQEIETMIHCLKSSSSEAVTVIHANRDRAQQSVAHYGQAVQNLDAFSESVQVLMELTHQIASAAEEESRMVEEIARAINQITLLAQEHAAAAEDGFGQSAQLNDLSHALRERVAYFRIH</sequence>
<feature type="domain" description="Methyl-accepting transducer" evidence="6">
    <location>
        <begin position="348"/>
        <end position="584"/>
    </location>
</feature>
<keyword evidence="5" id="KW-0472">Membrane</keyword>
<gene>
    <name evidence="8" type="ORF">CXB77_06275</name>
</gene>
<evidence type="ECO:0000259" key="6">
    <source>
        <dbReference type="PROSITE" id="PS50111"/>
    </source>
</evidence>
<evidence type="ECO:0000313" key="9">
    <source>
        <dbReference type="Proteomes" id="UP000239936"/>
    </source>
</evidence>
<keyword evidence="5" id="KW-0812">Transmembrane</keyword>
<dbReference type="OrthoDB" id="9781845at2"/>
<dbReference type="Gene3D" id="1.10.287.950">
    <property type="entry name" value="Methyl-accepting chemotaxis protein"/>
    <property type="match status" value="1"/>
</dbReference>
<dbReference type="PROSITE" id="PS50111">
    <property type="entry name" value="CHEMOTAXIS_TRANSDUC_2"/>
    <property type="match status" value="1"/>
</dbReference>
<dbReference type="PANTHER" id="PTHR32089:SF112">
    <property type="entry name" value="LYSOZYME-LIKE PROTEIN-RELATED"/>
    <property type="match status" value="1"/>
</dbReference>
<evidence type="ECO:0000256" key="5">
    <source>
        <dbReference type="SAM" id="Phobius"/>
    </source>
</evidence>
<dbReference type="CDD" id="cd06225">
    <property type="entry name" value="HAMP"/>
    <property type="match status" value="1"/>
</dbReference>
<evidence type="ECO:0000256" key="3">
    <source>
        <dbReference type="ARBA" id="ARBA00029447"/>
    </source>
</evidence>
<evidence type="ECO:0000256" key="2">
    <source>
        <dbReference type="ARBA" id="ARBA00023224"/>
    </source>
</evidence>
<evidence type="ECO:0000313" key="8">
    <source>
        <dbReference type="EMBL" id="PQJ96458.1"/>
    </source>
</evidence>
<dbReference type="GO" id="GO:0006935">
    <property type="term" value="P:chemotaxis"/>
    <property type="evidence" value="ECO:0007669"/>
    <property type="project" value="UniProtKB-ARBA"/>
</dbReference>
<dbReference type="SMART" id="SM00283">
    <property type="entry name" value="MA"/>
    <property type="match status" value="1"/>
</dbReference>
<evidence type="ECO:0000259" key="7">
    <source>
        <dbReference type="PROSITE" id="PS50885"/>
    </source>
</evidence>
<dbReference type="GO" id="GO:0007165">
    <property type="term" value="P:signal transduction"/>
    <property type="evidence" value="ECO:0007669"/>
    <property type="project" value="UniProtKB-KW"/>
</dbReference>
<name>A0A2S7XSL8_9GAMM</name>
<evidence type="ECO:0000256" key="1">
    <source>
        <dbReference type="ARBA" id="ARBA00004370"/>
    </source>
</evidence>
<comment type="similarity">
    <text evidence="3">Belongs to the methyl-accepting chemotaxis (MCP) protein family.</text>
</comment>
<proteinExistence type="inferred from homology"/>
<keyword evidence="2 4" id="KW-0807">Transducer</keyword>
<keyword evidence="5" id="KW-1133">Transmembrane helix</keyword>
<evidence type="ECO:0000256" key="4">
    <source>
        <dbReference type="PROSITE-ProRule" id="PRU00284"/>
    </source>
</evidence>
<dbReference type="FunFam" id="1.10.287.950:FF:000001">
    <property type="entry name" value="Methyl-accepting chemotaxis sensory transducer"/>
    <property type="match status" value="1"/>
</dbReference>
<dbReference type="SMART" id="SM00304">
    <property type="entry name" value="HAMP"/>
    <property type="match status" value="1"/>
</dbReference>
<dbReference type="Pfam" id="PF00015">
    <property type="entry name" value="MCPsignal"/>
    <property type="match status" value="1"/>
</dbReference>
<comment type="subcellular location">
    <subcellularLocation>
        <location evidence="1">Membrane</location>
    </subcellularLocation>
</comment>
<dbReference type="InterPro" id="IPR004089">
    <property type="entry name" value="MCPsignal_dom"/>
</dbReference>
<dbReference type="GO" id="GO:0016020">
    <property type="term" value="C:membrane"/>
    <property type="evidence" value="ECO:0007669"/>
    <property type="project" value="UniProtKB-SubCell"/>
</dbReference>
<dbReference type="InterPro" id="IPR003660">
    <property type="entry name" value="HAMP_dom"/>
</dbReference>